<keyword evidence="1" id="KW-0812">Transmembrane</keyword>
<organism evidence="2 3">
    <name type="scientific">Clostridium saudiense</name>
    <dbReference type="NCBI Taxonomy" id="1414720"/>
    <lineage>
        <taxon>Bacteria</taxon>
        <taxon>Bacillati</taxon>
        <taxon>Bacillota</taxon>
        <taxon>Clostridia</taxon>
        <taxon>Eubacteriales</taxon>
        <taxon>Clostridiaceae</taxon>
        <taxon>Clostridium</taxon>
    </lineage>
</organism>
<dbReference type="InterPro" id="IPR032531">
    <property type="entry name" value="DUF4956"/>
</dbReference>
<proteinExistence type="predicted"/>
<reference evidence="2 3" key="1">
    <citation type="journal article" date="2021" name="Sci. Rep.">
        <title>The distribution of antibiotic resistance genes in chicken gut microbiota commensals.</title>
        <authorList>
            <person name="Juricova H."/>
            <person name="Matiasovicova J."/>
            <person name="Kubasova T."/>
            <person name="Cejkova D."/>
            <person name="Rychlik I."/>
        </authorList>
    </citation>
    <scope>NUCLEOTIDE SEQUENCE [LARGE SCALE GENOMIC DNA]</scope>
    <source>
        <strain evidence="2 3">An435</strain>
    </source>
</reference>
<evidence type="ECO:0000313" key="2">
    <source>
        <dbReference type="EMBL" id="MBM6819252.1"/>
    </source>
</evidence>
<gene>
    <name evidence="2" type="ORF">H6A19_07870</name>
</gene>
<evidence type="ECO:0000256" key="1">
    <source>
        <dbReference type="SAM" id="Phobius"/>
    </source>
</evidence>
<dbReference type="Proteomes" id="UP000767334">
    <property type="component" value="Unassembled WGS sequence"/>
</dbReference>
<feature type="non-terminal residue" evidence="2">
    <location>
        <position position="168"/>
    </location>
</feature>
<keyword evidence="3" id="KW-1185">Reference proteome</keyword>
<evidence type="ECO:0000313" key="3">
    <source>
        <dbReference type="Proteomes" id="UP000767334"/>
    </source>
</evidence>
<protein>
    <submittedName>
        <fullName evidence="2">DUF4956 domain-containing protein</fullName>
    </submittedName>
</protein>
<feature type="transmembrane region" description="Helical" evidence="1">
    <location>
        <begin position="121"/>
        <end position="140"/>
    </location>
</feature>
<accession>A0ABS2FG38</accession>
<keyword evidence="1" id="KW-0472">Membrane</keyword>
<feature type="transmembrane region" description="Helical" evidence="1">
    <location>
        <begin position="21"/>
        <end position="39"/>
    </location>
</feature>
<sequence length="168" mass="19029">MREVLYEYLLSQNGSIRVFDAIEMMGIALLLSMVIFWTYKITFSGVMYNRKFNVSLIMLTLVTTMVMIVIGSDIALSLGMVGALSIVRFRTAIKDPRDTGYIFWCIAIGISVGSGNYMISIVGSLFLFVVLSIFSFSGFGKEERYILIVRGVREKEEDIMRCVFNSFK</sequence>
<dbReference type="Pfam" id="PF16316">
    <property type="entry name" value="DUF4956"/>
    <property type="match status" value="1"/>
</dbReference>
<dbReference type="EMBL" id="JACJLL010000038">
    <property type="protein sequence ID" value="MBM6819252.1"/>
    <property type="molecule type" value="Genomic_DNA"/>
</dbReference>
<feature type="transmembrane region" description="Helical" evidence="1">
    <location>
        <begin position="59"/>
        <end position="87"/>
    </location>
</feature>
<dbReference type="RefSeq" id="WP_204572204.1">
    <property type="nucleotide sequence ID" value="NZ_JACJLL010000038.1"/>
</dbReference>
<keyword evidence="1" id="KW-1133">Transmembrane helix</keyword>
<comment type="caution">
    <text evidence="2">The sequence shown here is derived from an EMBL/GenBank/DDBJ whole genome shotgun (WGS) entry which is preliminary data.</text>
</comment>
<name>A0ABS2FG38_9CLOT</name>